<dbReference type="EMBL" id="JARBHB010000012">
    <property type="protein sequence ID" value="KAJ8871351.1"/>
    <property type="molecule type" value="Genomic_DNA"/>
</dbReference>
<comment type="caution">
    <text evidence="1">The sequence shown here is derived from an EMBL/GenBank/DDBJ whole genome shotgun (WGS) entry which is preliminary data.</text>
</comment>
<dbReference type="Proteomes" id="UP001159363">
    <property type="component" value="Chromosome 11"/>
</dbReference>
<accession>A0ABQ9GH40</accession>
<proteinExistence type="predicted"/>
<protein>
    <submittedName>
        <fullName evidence="1">Uncharacterized protein</fullName>
    </submittedName>
</protein>
<keyword evidence="2" id="KW-1185">Reference proteome</keyword>
<evidence type="ECO:0000313" key="2">
    <source>
        <dbReference type="Proteomes" id="UP001159363"/>
    </source>
</evidence>
<name>A0ABQ9GH40_9NEOP</name>
<reference evidence="1 2" key="1">
    <citation type="submission" date="2023-02" db="EMBL/GenBank/DDBJ databases">
        <title>LHISI_Scaffold_Assembly.</title>
        <authorList>
            <person name="Stuart O.P."/>
            <person name="Cleave R."/>
            <person name="Magrath M.J.L."/>
            <person name="Mikheyev A.S."/>
        </authorList>
    </citation>
    <scope>NUCLEOTIDE SEQUENCE [LARGE SCALE GENOMIC DNA]</scope>
    <source>
        <strain evidence="1">Daus_M_001</strain>
        <tissue evidence="1">Leg muscle</tissue>
    </source>
</reference>
<gene>
    <name evidence="1" type="ORF">PR048_027668</name>
</gene>
<evidence type="ECO:0000313" key="1">
    <source>
        <dbReference type="EMBL" id="KAJ8871351.1"/>
    </source>
</evidence>
<organism evidence="1 2">
    <name type="scientific">Dryococelus australis</name>
    <dbReference type="NCBI Taxonomy" id="614101"/>
    <lineage>
        <taxon>Eukaryota</taxon>
        <taxon>Metazoa</taxon>
        <taxon>Ecdysozoa</taxon>
        <taxon>Arthropoda</taxon>
        <taxon>Hexapoda</taxon>
        <taxon>Insecta</taxon>
        <taxon>Pterygota</taxon>
        <taxon>Neoptera</taxon>
        <taxon>Polyneoptera</taxon>
        <taxon>Phasmatodea</taxon>
        <taxon>Verophasmatodea</taxon>
        <taxon>Anareolatae</taxon>
        <taxon>Phasmatidae</taxon>
        <taxon>Eurycanthinae</taxon>
        <taxon>Dryococelus</taxon>
    </lineage>
</organism>
<sequence>MTHNKPFGEQIDPDPLAMHNMDFILNSAAARQATAMLLDWTSHGKDSSGWSVRRVLFMRRPIEKHGGGLSWCCTVQYKVHDVHRPMGLGHFGPQLGHYESFRDWFGVIRGVITAIRVTMGHGSLWVMGYYGAWKYFLAFPIFGNKETRAKLPYFRTWESCRTMSLISGFSRGSPDSLGLAFRHCSIPRFTLFGSDNSNIMCAHFCHYSALTDTRTYSKKMHLLNTSRMLSREICAHWILLRHISVPFVSQCKLWTRMVIECFQCIVESMPRCINIVVRAKERWQSRGPARGRRYAVRRQAGGPLPHCVSPQPAHVANDFVSRSAAGASDTRWPGLRPCVATHPGSAQSSDHTMSGRVPNLHGNFLHEFVYEGHLARNAELEQVLFFSCEAMRVAILFVLDEPAVATFSHDFADGRIDRLADFKSAFHKHPGQHGLFPQAHPESFIEGYSIRAASEQNQNISGIYRFPRPFIPALLRSHLNTLIGSEVLDSSPRIADHPWRSRLVRHRSGEREVLGSNPGQCMGANLKSRRAASCRYNSTHPVWHALYECLQDIHGDSSPFLLQPFHELSNGFCPRLTSPHPPIQFVPNMLYRVDVGALGGPVQSANIVVGVSLYSSPWNMEPGIVILDVTRVHSVKTPQCWGHFTIQNVTIGLCVNATTDKHQRSYAEGRHVCSPVLTASYSGCNEGPVAPSWFETLSEIVSRIDTENCCTIRVQSWTGDRDKVHFEPLKLAIDESEIQIHEISLVQHFYIGRKNKLDCGSELGSFDLGSGAMLVQPGLSRCGVASHVERREQFAPGSMRRALGPDCEARDATWRYGQASVAFDLGSGAMLVQPASVVEEWRRM</sequence>